<evidence type="ECO:0000256" key="2">
    <source>
        <dbReference type="ARBA" id="ARBA00022692"/>
    </source>
</evidence>
<feature type="transmembrane region" description="Helical" evidence="5">
    <location>
        <begin position="166"/>
        <end position="187"/>
    </location>
</feature>
<keyword evidence="4 5" id="KW-0472">Membrane</keyword>
<evidence type="ECO:0000259" key="6">
    <source>
        <dbReference type="Pfam" id="PF04893"/>
    </source>
</evidence>
<accession>A0AAJ4SHH6</accession>
<proteinExistence type="predicted"/>
<dbReference type="GO" id="GO:0016020">
    <property type="term" value="C:membrane"/>
    <property type="evidence" value="ECO:0007669"/>
    <property type="project" value="UniProtKB-SubCell"/>
</dbReference>
<organism evidence="7 8">
    <name type="scientific">Mammaliicoccus sciuri</name>
    <name type="common">Staphylococcus sciuri</name>
    <dbReference type="NCBI Taxonomy" id="1296"/>
    <lineage>
        <taxon>Bacteria</taxon>
        <taxon>Bacillati</taxon>
        <taxon>Bacillota</taxon>
        <taxon>Bacilli</taxon>
        <taxon>Bacillales</taxon>
        <taxon>Staphylococcaceae</taxon>
        <taxon>Mammaliicoccus</taxon>
    </lineage>
</organism>
<keyword evidence="3 5" id="KW-1133">Transmembrane helix</keyword>
<dbReference type="AlphaFoldDB" id="A0AAJ4SHH6"/>
<gene>
    <name evidence="7" type="ORF">CD117_08180</name>
</gene>
<comment type="caution">
    <text evidence="7">The sequence shown here is derived from an EMBL/GenBank/DDBJ whole genome shotgun (WGS) entry which is preliminary data.</text>
</comment>
<feature type="domain" description="Yip1" evidence="6">
    <location>
        <begin position="21"/>
        <end position="212"/>
    </location>
</feature>
<comment type="subcellular location">
    <subcellularLocation>
        <location evidence="1">Membrane</location>
        <topology evidence="1">Multi-pass membrane protein</topology>
    </subcellularLocation>
</comment>
<feature type="transmembrane region" description="Helical" evidence="5">
    <location>
        <begin position="36"/>
        <end position="56"/>
    </location>
</feature>
<dbReference type="Pfam" id="PF04893">
    <property type="entry name" value="Yip1"/>
    <property type="match status" value="1"/>
</dbReference>
<dbReference type="Proteomes" id="UP000274792">
    <property type="component" value="Unassembled WGS sequence"/>
</dbReference>
<protein>
    <recommendedName>
        <fullName evidence="6">Yip1 domain-containing protein</fullName>
    </recommendedName>
</protein>
<feature type="transmembrane region" description="Helical" evidence="5">
    <location>
        <begin position="119"/>
        <end position="146"/>
    </location>
</feature>
<evidence type="ECO:0000256" key="1">
    <source>
        <dbReference type="ARBA" id="ARBA00004141"/>
    </source>
</evidence>
<name>A0AAJ4SHH6_MAMSC</name>
<dbReference type="EMBL" id="RXWV01000046">
    <property type="protein sequence ID" value="RTX72688.1"/>
    <property type="molecule type" value="Genomic_DNA"/>
</dbReference>
<dbReference type="InterPro" id="IPR006977">
    <property type="entry name" value="Yip1_dom"/>
</dbReference>
<feature type="transmembrane region" description="Helical" evidence="5">
    <location>
        <begin position="83"/>
        <end position="107"/>
    </location>
</feature>
<reference evidence="7 8" key="1">
    <citation type="submission" date="2018-10" db="EMBL/GenBank/DDBJ databases">
        <title>A collection Staphylococci species genome sequencing.</title>
        <authorList>
            <person name="Cole K."/>
        </authorList>
    </citation>
    <scope>NUCLEOTIDE SEQUENCE [LARGE SCALE GENOMIC DNA]</scope>
    <source>
        <strain evidence="8">NCTC 12218</strain>
    </source>
</reference>
<evidence type="ECO:0000313" key="7">
    <source>
        <dbReference type="EMBL" id="RTX72688.1"/>
    </source>
</evidence>
<evidence type="ECO:0000313" key="8">
    <source>
        <dbReference type="Proteomes" id="UP000274792"/>
    </source>
</evidence>
<evidence type="ECO:0000256" key="4">
    <source>
        <dbReference type="ARBA" id="ARBA00023136"/>
    </source>
</evidence>
<evidence type="ECO:0000256" key="5">
    <source>
        <dbReference type="SAM" id="Phobius"/>
    </source>
</evidence>
<feature type="transmembrane region" description="Helical" evidence="5">
    <location>
        <begin position="196"/>
        <end position="215"/>
    </location>
</feature>
<sequence>MNVNLKLYKKQRSIVMKHSNLLFAPTLNNYRERPKWLLNMILVIILSVASIWITSITTDLTADLKEAGLSETEIDQMSTFTTVFAYIGGILAPIIGIAFSFLIFLIISKIMKSDVKASSLFAAATFVKLITTMFNLIVLAIIAIVGLDPVKHSITSLAVFSQSNDYLGVFDLSTLLAAYLFGVVLYATSRFKGKTAVIWTVIYLVVVIVIGLIQASI</sequence>
<keyword evidence="2 5" id="KW-0812">Transmembrane</keyword>
<evidence type="ECO:0000256" key="3">
    <source>
        <dbReference type="ARBA" id="ARBA00022989"/>
    </source>
</evidence>